<evidence type="ECO:0008006" key="4">
    <source>
        <dbReference type="Google" id="ProtNLM"/>
    </source>
</evidence>
<protein>
    <recommendedName>
        <fullName evidence="4">DUF2474 domain-containing protein</fullName>
    </recommendedName>
</protein>
<dbReference type="EMBL" id="CP047045">
    <property type="protein sequence ID" value="QGZ96841.1"/>
    <property type="molecule type" value="Genomic_DNA"/>
</dbReference>
<name>A0A6I6MRR2_9CAUL</name>
<dbReference type="AlphaFoldDB" id="A0A6I6MRR2"/>
<gene>
    <name evidence="2" type="ORF">DSM104635_03704</name>
</gene>
<dbReference type="RefSeq" id="WP_158767606.1">
    <property type="nucleotide sequence ID" value="NZ_CP047045.1"/>
</dbReference>
<evidence type="ECO:0000256" key="1">
    <source>
        <dbReference type="SAM" id="Phobius"/>
    </source>
</evidence>
<feature type="transmembrane region" description="Helical" evidence="1">
    <location>
        <begin position="22"/>
        <end position="43"/>
    </location>
</feature>
<keyword evidence="1" id="KW-1133">Transmembrane helix</keyword>
<organism evidence="2 3">
    <name type="scientific">Terricaulis silvestris</name>
    <dbReference type="NCBI Taxonomy" id="2686094"/>
    <lineage>
        <taxon>Bacteria</taxon>
        <taxon>Pseudomonadati</taxon>
        <taxon>Pseudomonadota</taxon>
        <taxon>Alphaproteobacteria</taxon>
        <taxon>Caulobacterales</taxon>
        <taxon>Caulobacteraceae</taxon>
        <taxon>Terricaulis</taxon>
    </lineage>
</organism>
<evidence type="ECO:0000313" key="3">
    <source>
        <dbReference type="Proteomes" id="UP000431269"/>
    </source>
</evidence>
<sequence length="48" mass="5096">MPPIIEGPPEPGEAPRPLGKRLLWFVALWCGSLAAVAAVAYALRALIL</sequence>
<keyword evidence="3" id="KW-1185">Reference proteome</keyword>
<reference evidence="3" key="1">
    <citation type="submission" date="2019-12" db="EMBL/GenBank/DDBJ databases">
        <title>Complete genome of Terracaulis silvestris 0127_4.</title>
        <authorList>
            <person name="Vieira S."/>
            <person name="Riedel T."/>
            <person name="Sproer C."/>
            <person name="Pascual J."/>
            <person name="Boedeker C."/>
            <person name="Overmann J."/>
        </authorList>
    </citation>
    <scope>NUCLEOTIDE SEQUENCE [LARGE SCALE GENOMIC DNA]</scope>
    <source>
        <strain evidence="3">0127_4</strain>
    </source>
</reference>
<dbReference type="Proteomes" id="UP000431269">
    <property type="component" value="Chromosome"/>
</dbReference>
<keyword evidence="1" id="KW-0812">Transmembrane</keyword>
<dbReference type="KEGG" id="tsv:DSM104635_03704"/>
<dbReference type="InterPro" id="IPR018895">
    <property type="entry name" value="DUF2474"/>
</dbReference>
<proteinExistence type="predicted"/>
<keyword evidence="1" id="KW-0472">Membrane</keyword>
<accession>A0A6I6MRR2</accession>
<evidence type="ECO:0000313" key="2">
    <source>
        <dbReference type="EMBL" id="QGZ96841.1"/>
    </source>
</evidence>
<dbReference type="Pfam" id="PF10617">
    <property type="entry name" value="DUF2474"/>
    <property type="match status" value="1"/>
</dbReference>